<organism evidence="1 2">
    <name type="scientific">Trichonephila inaurata madagascariensis</name>
    <dbReference type="NCBI Taxonomy" id="2747483"/>
    <lineage>
        <taxon>Eukaryota</taxon>
        <taxon>Metazoa</taxon>
        <taxon>Ecdysozoa</taxon>
        <taxon>Arthropoda</taxon>
        <taxon>Chelicerata</taxon>
        <taxon>Arachnida</taxon>
        <taxon>Araneae</taxon>
        <taxon>Araneomorphae</taxon>
        <taxon>Entelegynae</taxon>
        <taxon>Araneoidea</taxon>
        <taxon>Nephilidae</taxon>
        <taxon>Trichonephila</taxon>
        <taxon>Trichonephila inaurata</taxon>
    </lineage>
</organism>
<gene>
    <name evidence="1" type="ORF">TNIN_204351</name>
</gene>
<comment type="caution">
    <text evidence="1">The sequence shown here is derived from an EMBL/GenBank/DDBJ whole genome shotgun (WGS) entry which is preliminary data.</text>
</comment>
<evidence type="ECO:0000313" key="2">
    <source>
        <dbReference type="Proteomes" id="UP000886998"/>
    </source>
</evidence>
<name>A0A8X6WPL8_9ARAC</name>
<dbReference type="AlphaFoldDB" id="A0A8X6WPL8"/>
<accession>A0A8X6WPL8</accession>
<keyword evidence="2" id="KW-1185">Reference proteome</keyword>
<proteinExistence type="predicted"/>
<dbReference type="Proteomes" id="UP000886998">
    <property type="component" value="Unassembled WGS sequence"/>
</dbReference>
<protein>
    <submittedName>
        <fullName evidence="1">Uncharacterized protein</fullName>
    </submittedName>
</protein>
<evidence type="ECO:0000313" key="1">
    <source>
        <dbReference type="EMBL" id="GFY39067.1"/>
    </source>
</evidence>
<sequence>MPNEIMTSTTISSCTAPALSPGHPGWVWYTLKKCNSCLDVQHPTENLDWPKYSKANHTYMNIDVGTRNELGTGPHLENCNLLRNHFGF</sequence>
<reference evidence="1" key="1">
    <citation type="submission" date="2020-08" db="EMBL/GenBank/DDBJ databases">
        <title>Multicomponent nature underlies the extraordinary mechanical properties of spider dragline silk.</title>
        <authorList>
            <person name="Kono N."/>
            <person name="Nakamura H."/>
            <person name="Mori M."/>
            <person name="Yoshida Y."/>
            <person name="Ohtoshi R."/>
            <person name="Malay A.D."/>
            <person name="Moran D.A.P."/>
            <person name="Tomita M."/>
            <person name="Numata K."/>
            <person name="Arakawa K."/>
        </authorList>
    </citation>
    <scope>NUCLEOTIDE SEQUENCE</scope>
</reference>
<dbReference type="EMBL" id="BMAV01001194">
    <property type="protein sequence ID" value="GFY39067.1"/>
    <property type="molecule type" value="Genomic_DNA"/>
</dbReference>